<organism evidence="1 2">
    <name type="scientific">Aliidongia dinghuensis</name>
    <dbReference type="NCBI Taxonomy" id="1867774"/>
    <lineage>
        <taxon>Bacteria</taxon>
        <taxon>Pseudomonadati</taxon>
        <taxon>Pseudomonadota</taxon>
        <taxon>Alphaproteobacteria</taxon>
        <taxon>Rhodospirillales</taxon>
        <taxon>Dongiaceae</taxon>
        <taxon>Aliidongia</taxon>
    </lineage>
</organism>
<dbReference type="RefSeq" id="WP_189051311.1">
    <property type="nucleotide sequence ID" value="NZ_BMJQ01000017.1"/>
</dbReference>
<protein>
    <recommendedName>
        <fullName evidence="3">2OG-Fe(II) oxygenase</fullName>
    </recommendedName>
</protein>
<evidence type="ECO:0008006" key="3">
    <source>
        <dbReference type="Google" id="ProtNLM"/>
    </source>
</evidence>
<comment type="caution">
    <text evidence="1">The sequence shown here is derived from an EMBL/GenBank/DDBJ whole genome shotgun (WGS) entry which is preliminary data.</text>
</comment>
<gene>
    <name evidence="1" type="ORF">GCM10011611_54300</name>
</gene>
<reference evidence="1" key="1">
    <citation type="journal article" date="2014" name="Int. J. Syst. Evol. Microbiol.">
        <title>Complete genome sequence of Corynebacterium casei LMG S-19264T (=DSM 44701T), isolated from a smear-ripened cheese.</title>
        <authorList>
            <consortium name="US DOE Joint Genome Institute (JGI-PGF)"/>
            <person name="Walter F."/>
            <person name="Albersmeier A."/>
            <person name="Kalinowski J."/>
            <person name="Ruckert C."/>
        </authorList>
    </citation>
    <scope>NUCLEOTIDE SEQUENCE</scope>
    <source>
        <strain evidence="1">CGMCC 1.15725</strain>
    </source>
</reference>
<evidence type="ECO:0000313" key="1">
    <source>
        <dbReference type="EMBL" id="GGF40984.1"/>
    </source>
</evidence>
<dbReference type="Gene3D" id="2.60.120.620">
    <property type="entry name" value="q2cbj1_9rhob like domain"/>
    <property type="match status" value="1"/>
</dbReference>
<evidence type="ECO:0000313" key="2">
    <source>
        <dbReference type="Proteomes" id="UP000646365"/>
    </source>
</evidence>
<dbReference type="NCBIfam" id="TIGR02466">
    <property type="entry name" value="TIGR02466 family protein"/>
    <property type="match status" value="1"/>
</dbReference>
<sequence>MPFVTQNLEINSLFPTPFVVLQLGGDDGANERLKARILARVESHPSVLKSNRGGWQSDTDFQDWAGPEGEALLAVASEIGTKISARQTADGFVPADFPWKVNAWANVNRAGNTNDMHTHAGAYWSGVYYVDDGGVEAGGVEAGGVEAGGALELMDPRGVMPMMYAPLVRIGIKGCLTAGGSETFQPRTGNMVLFPAWLFHAVQPYRGDGVRISVAFNLGV</sequence>
<dbReference type="Pfam" id="PF13759">
    <property type="entry name" value="2OG-FeII_Oxy_5"/>
    <property type="match status" value="1"/>
</dbReference>
<dbReference type="Proteomes" id="UP000646365">
    <property type="component" value="Unassembled WGS sequence"/>
</dbReference>
<keyword evidence="2" id="KW-1185">Reference proteome</keyword>
<accession>A0A8J3E4S0</accession>
<dbReference type="InterPro" id="IPR012668">
    <property type="entry name" value="CHP02466"/>
</dbReference>
<name>A0A8J3E4S0_9PROT</name>
<dbReference type="AlphaFoldDB" id="A0A8J3E4S0"/>
<dbReference type="EMBL" id="BMJQ01000017">
    <property type="protein sequence ID" value="GGF40984.1"/>
    <property type="molecule type" value="Genomic_DNA"/>
</dbReference>
<reference evidence="1" key="2">
    <citation type="submission" date="2020-09" db="EMBL/GenBank/DDBJ databases">
        <authorList>
            <person name="Sun Q."/>
            <person name="Zhou Y."/>
        </authorList>
    </citation>
    <scope>NUCLEOTIDE SEQUENCE</scope>
    <source>
        <strain evidence="1">CGMCC 1.15725</strain>
    </source>
</reference>
<proteinExistence type="predicted"/>